<dbReference type="Proteomes" id="UP000827872">
    <property type="component" value="Linkage Group LG05"/>
</dbReference>
<accession>A0ACB8F3Y9</accession>
<keyword evidence="2" id="KW-1185">Reference proteome</keyword>
<comment type="caution">
    <text evidence="1">The sequence shown here is derived from an EMBL/GenBank/DDBJ whole genome shotgun (WGS) entry which is preliminary data.</text>
</comment>
<proteinExistence type="predicted"/>
<dbReference type="EMBL" id="CM037618">
    <property type="protein sequence ID" value="KAH7999963.1"/>
    <property type="molecule type" value="Genomic_DNA"/>
</dbReference>
<evidence type="ECO:0000313" key="2">
    <source>
        <dbReference type="Proteomes" id="UP000827872"/>
    </source>
</evidence>
<protein>
    <submittedName>
        <fullName evidence="1">Uncharacterized protein</fullName>
    </submittedName>
</protein>
<gene>
    <name evidence="1" type="ORF">K3G42_021193</name>
</gene>
<name>A0ACB8F3Y9_9SAUR</name>
<sequence length="131" mass="14984">MMKGDQRKTKCLLFFIILMHLALEALQYSFGRQSRAWGLPPSLQGCWLPKVQKLLCCERVELLRINSLTLVPLSWREVRLHSKKSGCGKEENAQSSAARKLYADLVASQSQCVFSPNEKSRLRPKSFIVLF</sequence>
<evidence type="ECO:0000313" key="1">
    <source>
        <dbReference type="EMBL" id="KAH7999963.1"/>
    </source>
</evidence>
<reference evidence="1" key="1">
    <citation type="submission" date="2021-08" db="EMBL/GenBank/DDBJ databases">
        <title>The first chromosome-level gecko genome reveals the dynamic sex chromosomes of Neotropical dwarf geckos (Sphaerodactylidae: Sphaerodactylus).</title>
        <authorList>
            <person name="Pinto B.J."/>
            <person name="Keating S.E."/>
            <person name="Gamble T."/>
        </authorList>
    </citation>
    <scope>NUCLEOTIDE SEQUENCE</scope>
    <source>
        <strain evidence="1">TG3544</strain>
    </source>
</reference>
<organism evidence="1 2">
    <name type="scientific">Sphaerodactylus townsendi</name>
    <dbReference type="NCBI Taxonomy" id="933632"/>
    <lineage>
        <taxon>Eukaryota</taxon>
        <taxon>Metazoa</taxon>
        <taxon>Chordata</taxon>
        <taxon>Craniata</taxon>
        <taxon>Vertebrata</taxon>
        <taxon>Euteleostomi</taxon>
        <taxon>Lepidosauria</taxon>
        <taxon>Squamata</taxon>
        <taxon>Bifurcata</taxon>
        <taxon>Gekkota</taxon>
        <taxon>Sphaerodactylidae</taxon>
        <taxon>Sphaerodactylus</taxon>
    </lineage>
</organism>